<dbReference type="OMA" id="YPTRKKN"/>
<reference evidence="3 4" key="4">
    <citation type="journal article" date="2011" name="BMC Genomics">
        <title>RNA-Seq improves annotation of protein-coding genes in the cucumber genome.</title>
        <authorList>
            <person name="Li Z."/>
            <person name="Zhang Z."/>
            <person name="Yan P."/>
            <person name="Huang S."/>
            <person name="Fei Z."/>
            <person name="Lin K."/>
        </authorList>
    </citation>
    <scope>NUCLEOTIDE SEQUENCE [LARGE SCALE GENOMIC DNA]</scope>
    <source>
        <strain evidence="4">cv. 9930</strain>
    </source>
</reference>
<dbReference type="GO" id="GO:0031625">
    <property type="term" value="F:ubiquitin protein ligase binding"/>
    <property type="evidence" value="ECO:0000318"/>
    <property type="project" value="GO_Central"/>
</dbReference>
<dbReference type="InterPro" id="IPR050158">
    <property type="entry name" value="Ubiquitin_ubiquitin-like"/>
</dbReference>
<dbReference type="InterPro" id="IPR019956">
    <property type="entry name" value="Ubiquitin_dom"/>
</dbReference>
<dbReference type="PRINTS" id="PR00348">
    <property type="entry name" value="UBIQUITIN"/>
</dbReference>
<dbReference type="Proteomes" id="UP000029981">
    <property type="component" value="Chromosome 3"/>
</dbReference>
<dbReference type="FunFam" id="3.10.20.90:FF:000205">
    <property type="entry name" value="2'-5'-oligoadenylate synthase-like protein 2"/>
    <property type="match status" value="1"/>
</dbReference>
<organism evidence="3 4">
    <name type="scientific">Cucumis sativus</name>
    <name type="common">Cucumber</name>
    <dbReference type="NCBI Taxonomy" id="3659"/>
    <lineage>
        <taxon>Eukaryota</taxon>
        <taxon>Viridiplantae</taxon>
        <taxon>Streptophyta</taxon>
        <taxon>Embryophyta</taxon>
        <taxon>Tracheophyta</taxon>
        <taxon>Spermatophyta</taxon>
        <taxon>Magnoliopsida</taxon>
        <taxon>eudicotyledons</taxon>
        <taxon>Gunneridae</taxon>
        <taxon>Pentapetalae</taxon>
        <taxon>rosids</taxon>
        <taxon>fabids</taxon>
        <taxon>Cucurbitales</taxon>
        <taxon>Cucurbitaceae</taxon>
        <taxon>Benincaseae</taxon>
        <taxon>Cucumis</taxon>
    </lineage>
</organism>
<dbReference type="PROSITE" id="PS50053">
    <property type="entry name" value="UBIQUITIN_2"/>
    <property type="match status" value="1"/>
</dbReference>
<sequence>MQMQIFVKTFDGKVLSLDLEPTATIEGLKAKLEAKYGVRADSQNIVYAGKVLENHKTLAENNIKNDSALYLVIRLSGGF</sequence>
<dbReference type="GO" id="GO:0005737">
    <property type="term" value="C:cytoplasm"/>
    <property type="evidence" value="ECO:0000318"/>
    <property type="project" value="GO_Central"/>
</dbReference>
<dbReference type="GO" id="GO:0003729">
    <property type="term" value="F:mRNA binding"/>
    <property type="evidence" value="ECO:0007669"/>
    <property type="project" value="UniProtKB-ARBA"/>
</dbReference>
<keyword evidence="4" id="KW-1185">Reference proteome</keyword>
<dbReference type="InterPro" id="IPR029071">
    <property type="entry name" value="Ubiquitin-like_domsf"/>
</dbReference>
<evidence type="ECO:0000256" key="1">
    <source>
        <dbReference type="ARBA" id="ARBA00022499"/>
    </source>
</evidence>
<name>A0A0A0L314_CUCSA</name>
<dbReference type="GO" id="GO:0016567">
    <property type="term" value="P:protein ubiquitination"/>
    <property type="evidence" value="ECO:0000318"/>
    <property type="project" value="GO_Central"/>
</dbReference>
<dbReference type="GO" id="GO:0019941">
    <property type="term" value="P:modification-dependent protein catabolic process"/>
    <property type="evidence" value="ECO:0000318"/>
    <property type="project" value="GO_Central"/>
</dbReference>
<accession>A0A0A0L314</accession>
<proteinExistence type="predicted"/>
<protein>
    <recommendedName>
        <fullName evidence="2">Ubiquitin-like domain-containing protein</fullName>
    </recommendedName>
</protein>
<dbReference type="SUPFAM" id="SSF54236">
    <property type="entry name" value="Ubiquitin-like"/>
    <property type="match status" value="1"/>
</dbReference>
<reference evidence="3 4" key="1">
    <citation type="journal article" date="2009" name="Nat. Genet.">
        <title>The genome of the cucumber, Cucumis sativus L.</title>
        <authorList>
            <person name="Huang S."/>
            <person name="Li R."/>
            <person name="Zhang Z."/>
            <person name="Li L."/>
            <person name="Gu X."/>
            <person name="Fan W."/>
            <person name="Lucas W.J."/>
            <person name="Wang X."/>
            <person name="Xie B."/>
            <person name="Ni P."/>
            <person name="Ren Y."/>
            <person name="Zhu H."/>
            <person name="Li J."/>
            <person name="Lin K."/>
            <person name="Jin W."/>
            <person name="Fei Z."/>
            <person name="Li G."/>
            <person name="Staub J."/>
            <person name="Kilian A."/>
            <person name="van der Vossen E.A."/>
            <person name="Wu Y."/>
            <person name="Guo J."/>
            <person name="He J."/>
            <person name="Jia Z."/>
            <person name="Ren Y."/>
            <person name="Tian G."/>
            <person name="Lu Y."/>
            <person name="Ruan J."/>
            <person name="Qian W."/>
            <person name="Wang M."/>
            <person name="Huang Q."/>
            <person name="Li B."/>
            <person name="Xuan Z."/>
            <person name="Cao J."/>
            <person name="Asan"/>
            <person name="Wu Z."/>
            <person name="Zhang J."/>
            <person name="Cai Q."/>
            <person name="Bai Y."/>
            <person name="Zhao B."/>
            <person name="Han Y."/>
            <person name="Li Y."/>
            <person name="Li X."/>
            <person name="Wang S."/>
            <person name="Shi Q."/>
            <person name="Liu S."/>
            <person name="Cho W.K."/>
            <person name="Kim J.Y."/>
            <person name="Xu Y."/>
            <person name="Heller-Uszynska K."/>
            <person name="Miao H."/>
            <person name="Cheng Z."/>
            <person name="Zhang S."/>
            <person name="Wu J."/>
            <person name="Yang Y."/>
            <person name="Kang H."/>
            <person name="Li M."/>
            <person name="Liang H."/>
            <person name="Ren X."/>
            <person name="Shi Z."/>
            <person name="Wen M."/>
            <person name="Jian M."/>
            <person name="Yang H."/>
            <person name="Zhang G."/>
            <person name="Yang Z."/>
            <person name="Chen R."/>
            <person name="Liu S."/>
            <person name="Li J."/>
            <person name="Ma L."/>
            <person name="Liu H."/>
            <person name="Zhou Y."/>
            <person name="Zhao J."/>
            <person name="Fang X."/>
            <person name="Li G."/>
            <person name="Fang L."/>
            <person name="Li Y."/>
            <person name="Liu D."/>
            <person name="Zheng H."/>
            <person name="Zhang Y."/>
            <person name="Qin N."/>
            <person name="Li Z."/>
            <person name="Yang G."/>
            <person name="Yang S."/>
            <person name="Bolund L."/>
            <person name="Kristiansen K."/>
            <person name="Zheng H."/>
            <person name="Li S."/>
            <person name="Zhang X."/>
            <person name="Yang H."/>
            <person name="Wang J."/>
            <person name="Sun R."/>
            <person name="Zhang B."/>
            <person name="Jiang S."/>
            <person name="Wang J."/>
            <person name="Du Y."/>
            <person name="Li S."/>
        </authorList>
    </citation>
    <scope>NUCLEOTIDE SEQUENCE [LARGE SCALE GENOMIC DNA]</scope>
    <source>
        <strain evidence="4">cv. 9930</strain>
    </source>
</reference>
<keyword evidence="1" id="KW-1017">Isopeptide bond</keyword>
<dbReference type="Pfam" id="PF00240">
    <property type="entry name" value="ubiquitin"/>
    <property type="match status" value="1"/>
</dbReference>
<dbReference type="PANTHER" id="PTHR10666">
    <property type="entry name" value="UBIQUITIN"/>
    <property type="match status" value="1"/>
</dbReference>
<dbReference type="STRING" id="3659.A0A0A0L314"/>
<dbReference type="GO" id="GO:0005634">
    <property type="term" value="C:nucleus"/>
    <property type="evidence" value="ECO:0000318"/>
    <property type="project" value="GO_Central"/>
</dbReference>
<evidence type="ECO:0000259" key="2">
    <source>
        <dbReference type="PROSITE" id="PS50053"/>
    </source>
</evidence>
<feature type="domain" description="Ubiquitin-like" evidence="2">
    <location>
        <begin position="3"/>
        <end position="78"/>
    </location>
</feature>
<dbReference type="GO" id="GO:0031386">
    <property type="term" value="F:protein tag activity"/>
    <property type="evidence" value="ECO:0000318"/>
    <property type="project" value="GO_Central"/>
</dbReference>
<evidence type="ECO:0000313" key="4">
    <source>
        <dbReference type="Proteomes" id="UP000029981"/>
    </source>
</evidence>
<reference evidence="3 4" key="2">
    <citation type="journal article" date="2009" name="PLoS ONE">
        <title>An integrated genetic and cytogenetic map of the cucumber genome.</title>
        <authorList>
            <person name="Ren Y."/>
            <person name="Zhang Z."/>
            <person name="Liu J."/>
            <person name="Staub J.E."/>
            <person name="Han Y."/>
            <person name="Cheng Z."/>
            <person name="Li X."/>
            <person name="Lu J."/>
            <person name="Miao H."/>
            <person name="Kang H."/>
            <person name="Xie B."/>
            <person name="Gu X."/>
            <person name="Wang X."/>
            <person name="Du Y."/>
            <person name="Jin W."/>
            <person name="Huang S."/>
        </authorList>
    </citation>
    <scope>NUCLEOTIDE SEQUENCE [LARGE SCALE GENOMIC DNA]</scope>
    <source>
        <strain evidence="4">cv. 9930</strain>
    </source>
</reference>
<dbReference type="SMART" id="SM00213">
    <property type="entry name" value="UBQ"/>
    <property type="match status" value="1"/>
</dbReference>
<dbReference type="EMBL" id="CM002924">
    <property type="protein sequence ID" value="KGN56153.1"/>
    <property type="molecule type" value="Genomic_DNA"/>
</dbReference>
<dbReference type="AlphaFoldDB" id="A0A0A0L314"/>
<evidence type="ECO:0000313" key="3">
    <source>
        <dbReference type="EMBL" id="KGN56153.1"/>
    </source>
</evidence>
<dbReference type="InterPro" id="IPR000626">
    <property type="entry name" value="Ubiquitin-like_dom"/>
</dbReference>
<dbReference type="Gramene" id="KGN56153">
    <property type="protein sequence ID" value="KGN56153"/>
    <property type="gene ID" value="Csa_3G079320"/>
</dbReference>
<dbReference type="Gene3D" id="3.10.20.90">
    <property type="entry name" value="Phosphatidylinositol 3-kinase Catalytic Subunit, Chain A, domain 1"/>
    <property type="match status" value="1"/>
</dbReference>
<reference evidence="3 4" key="3">
    <citation type="journal article" date="2010" name="BMC Genomics">
        <title>Transcriptome sequencing and comparative analysis of cucumber flowers with different sex types.</title>
        <authorList>
            <person name="Guo S."/>
            <person name="Zheng Y."/>
            <person name="Joung J.G."/>
            <person name="Liu S."/>
            <person name="Zhang Z."/>
            <person name="Crasta O.R."/>
            <person name="Sobral B.W."/>
            <person name="Xu Y."/>
            <person name="Huang S."/>
            <person name="Fei Z."/>
        </authorList>
    </citation>
    <scope>NUCLEOTIDE SEQUENCE [LARGE SCALE GENOMIC DNA]</scope>
    <source>
        <strain evidence="4">cv. 9930</strain>
    </source>
</reference>
<gene>
    <name evidence="3" type="ORF">Csa_3G079320</name>
</gene>